<keyword evidence="1" id="KW-0238">DNA-binding</keyword>
<dbReference type="EMBL" id="UINC01192632">
    <property type="protein sequence ID" value="SVE07876.1"/>
    <property type="molecule type" value="Genomic_DNA"/>
</dbReference>
<sequence>VITLRRADLIGRVSSKLSGTRAEADAALTAVLDSVQEALVGGNKVVLTGFGTFEIRQVKQRRVHPIRGDGTTVDIPAHKRVAFVCGANLKGAISGKR</sequence>
<dbReference type="InterPro" id="IPR000119">
    <property type="entry name" value="Hist_DNA-bd"/>
</dbReference>
<dbReference type="PANTHER" id="PTHR33175">
    <property type="entry name" value="DNA-BINDING PROTEIN HU"/>
    <property type="match status" value="1"/>
</dbReference>
<accession>A0A383AIX8</accession>
<name>A0A383AIX8_9ZZZZ</name>
<reference evidence="2" key="1">
    <citation type="submission" date="2018-05" db="EMBL/GenBank/DDBJ databases">
        <authorList>
            <person name="Lanie J.A."/>
            <person name="Ng W.-L."/>
            <person name="Kazmierczak K.M."/>
            <person name="Andrzejewski T.M."/>
            <person name="Davidsen T.M."/>
            <person name="Wayne K.J."/>
            <person name="Tettelin H."/>
            <person name="Glass J.I."/>
            <person name="Rusch D."/>
            <person name="Podicherti R."/>
            <person name="Tsui H.-C.T."/>
            <person name="Winkler M.E."/>
        </authorList>
    </citation>
    <scope>NUCLEOTIDE SEQUENCE</scope>
</reference>
<gene>
    <name evidence="2" type="ORF">METZ01_LOCUS460730</name>
</gene>
<dbReference type="Pfam" id="PF00216">
    <property type="entry name" value="Bac_DNA_binding"/>
    <property type="match status" value="1"/>
</dbReference>
<feature type="non-terminal residue" evidence="2">
    <location>
        <position position="1"/>
    </location>
</feature>
<evidence type="ECO:0000256" key="1">
    <source>
        <dbReference type="ARBA" id="ARBA00023125"/>
    </source>
</evidence>
<dbReference type="GO" id="GO:0005829">
    <property type="term" value="C:cytosol"/>
    <property type="evidence" value="ECO:0007669"/>
    <property type="project" value="TreeGrafter"/>
</dbReference>
<organism evidence="2">
    <name type="scientific">marine metagenome</name>
    <dbReference type="NCBI Taxonomy" id="408172"/>
    <lineage>
        <taxon>unclassified sequences</taxon>
        <taxon>metagenomes</taxon>
        <taxon>ecological metagenomes</taxon>
    </lineage>
</organism>
<dbReference type="GO" id="GO:0030527">
    <property type="term" value="F:structural constituent of chromatin"/>
    <property type="evidence" value="ECO:0007669"/>
    <property type="project" value="InterPro"/>
</dbReference>
<dbReference type="AlphaFoldDB" id="A0A383AIX8"/>
<dbReference type="Gene3D" id="4.10.520.10">
    <property type="entry name" value="IHF-like DNA-binding proteins"/>
    <property type="match status" value="1"/>
</dbReference>
<dbReference type="SUPFAM" id="SSF47729">
    <property type="entry name" value="IHF-like DNA-binding proteins"/>
    <property type="match status" value="1"/>
</dbReference>
<dbReference type="GO" id="GO:0003677">
    <property type="term" value="F:DNA binding"/>
    <property type="evidence" value="ECO:0007669"/>
    <property type="project" value="UniProtKB-KW"/>
</dbReference>
<dbReference type="InterPro" id="IPR010992">
    <property type="entry name" value="IHF-like_DNA-bd_dom_sf"/>
</dbReference>
<evidence type="ECO:0008006" key="3">
    <source>
        <dbReference type="Google" id="ProtNLM"/>
    </source>
</evidence>
<proteinExistence type="predicted"/>
<dbReference type="SMART" id="SM00411">
    <property type="entry name" value="BHL"/>
    <property type="match status" value="1"/>
</dbReference>
<protein>
    <recommendedName>
        <fullName evidence="3">Integration host factor subunit alpha</fullName>
    </recommendedName>
</protein>
<evidence type="ECO:0000313" key="2">
    <source>
        <dbReference type="EMBL" id="SVE07876.1"/>
    </source>
</evidence>
<dbReference type="PANTHER" id="PTHR33175:SF3">
    <property type="entry name" value="DNA-BINDING PROTEIN HU-BETA"/>
    <property type="match status" value="1"/>
</dbReference>